<accession>A0A183CPI1</accession>
<reference evidence="3" key="2">
    <citation type="submission" date="2014-05" db="EMBL/GenBank/DDBJ databases">
        <title>The genome and life-stage specific transcriptomes of Globodera pallida elucidate key aspects of plant parasitism by a cyst nematode.</title>
        <authorList>
            <person name="Cotton J.A."/>
            <person name="Lilley C.J."/>
            <person name="Jones L.M."/>
            <person name="Kikuchi T."/>
            <person name="Reid A.J."/>
            <person name="Thorpe P."/>
            <person name="Tsai I.J."/>
            <person name="Beasley H."/>
            <person name="Blok V."/>
            <person name="Cock P.J.A."/>
            <person name="Van den Akker S.E."/>
            <person name="Holroyd N."/>
            <person name="Hunt M."/>
            <person name="Mantelin S."/>
            <person name="Naghra H."/>
            <person name="Pain A."/>
            <person name="Palomares-Rius J.E."/>
            <person name="Zarowiecki M."/>
            <person name="Berriman M."/>
            <person name="Jones J.T."/>
            <person name="Urwin P.E."/>
        </authorList>
    </citation>
    <scope>NUCLEOTIDE SEQUENCE [LARGE SCALE GENOMIC DNA]</scope>
    <source>
        <strain evidence="3">Lindley</strain>
    </source>
</reference>
<reference evidence="4" key="3">
    <citation type="submission" date="2016-06" db="UniProtKB">
        <authorList>
            <consortium name="WormBaseParasite"/>
        </authorList>
    </citation>
    <scope>IDENTIFICATION</scope>
</reference>
<evidence type="ECO:0000313" key="3">
    <source>
        <dbReference type="Proteomes" id="UP000050741"/>
    </source>
</evidence>
<evidence type="ECO:0000313" key="4">
    <source>
        <dbReference type="WBParaSite" id="GPLIN_001478800"/>
    </source>
</evidence>
<name>A0A183CPI1_GLOPA</name>
<feature type="region of interest" description="Disordered" evidence="1">
    <location>
        <begin position="99"/>
        <end position="120"/>
    </location>
</feature>
<dbReference type="WBParaSite" id="GPLIN_001478800">
    <property type="protein sequence ID" value="GPLIN_001478800"/>
    <property type="gene ID" value="GPLIN_001478800"/>
</dbReference>
<protein>
    <submittedName>
        <fullName evidence="4">Adipocyte plasma membrane-associated protein</fullName>
    </submittedName>
</protein>
<proteinExistence type="predicted"/>
<evidence type="ECO:0000256" key="1">
    <source>
        <dbReference type="SAM" id="MobiDB-lite"/>
    </source>
</evidence>
<organism evidence="3 4">
    <name type="scientific">Globodera pallida</name>
    <name type="common">Potato cyst nematode worm</name>
    <name type="synonym">Heterodera pallida</name>
    <dbReference type="NCBI Taxonomy" id="36090"/>
    <lineage>
        <taxon>Eukaryota</taxon>
        <taxon>Metazoa</taxon>
        <taxon>Ecdysozoa</taxon>
        <taxon>Nematoda</taxon>
        <taxon>Chromadorea</taxon>
        <taxon>Rhabditida</taxon>
        <taxon>Tylenchina</taxon>
        <taxon>Tylenchomorpha</taxon>
        <taxon>Tylenchoidea</taxon>
        <taxon>Heteroderidae</taxon>
        <taxon>Heteroderinae</taxon>
        <taxon>Globodera</taxon>
    </lineage>
</organism>
<keyword evidence="3" id="KW-1185">Reference proteome</keyword>
<dbReference type="Proteomes" id="UP000050741">
    <property type="component" value="Unassembled WGS sequence"/>
</dbReference>
<sequence length="120" mass="13156">MGILGNLSIVSSLLFFGTAVWFSANNFLPKEYHLPLPPALTGPLTVNKPNVFEKLLEGQVLGPESIVVEKNVLYTCTLDGKCLKIVNGHIEKSIPMTAHTNCDLQSRPPPKRKESENEGL</sequence>
<reference evidence="3" key="1">
    <citation type="submission" date="2013-12" db="EMBL/GenBank/DDBJ databases">
        <authorList>
            <person name="Aslett M."/>
        </authorList>
    </citation>
    <scope>NUCLEOTIDE SEQUENCE [LARGE SCALE GENOMIC DNA]</scope>
    <source>
        <strain evidence="3">Lindley</strain>
    </source>
</reference>
<keyword evidence="2" id="KW-0472">Membrane</keyword>
<feature type="transmembrane region" description="Helical" evidence="2">
    <location>
        <begin position="6"/>
        <end position="24"/>
    </location>
</feature>
<dbReference type="AlphaFoldDB" id="A0A183CPI1"/>
<keyword evidence="2" id="KW-1133">Transmembrane helix</keyword>
<evidence type="ECO:0000256" key="2">
    <source>
        <dbReference type="SAM" id="Phobius"/>
    </source>
</evidence>
<keyword evidence="2" id="KW-0812">Transmembrane</keyword>
<feature type="compositionally biased region" description="Basic and acidic residues" evidence="1">
    <location>
        <begin position="111"/>
        <end position="120"/>
    </location>
</feature>